<dbReference type="PROSITE" id="PS51257">
    <property type="entry name" value="PROKAR_LIPOPROTEIN"/>
    <property type="match status" value="1"/>
</dbReference>
<gene>
    <name evidence="1" type="ORF">ACI8B_180197</name>
</gene>
<accession>A0A653K2L5</accession>
<sequence length="121" mass="13846">MMMKKVLFIAIGLVLAGCAEKKPLTPEEQWHGYCVSVGNAARSITLDRQNGIEQKQATEYAAKIEDETTRKFIFKILDTVYALPADQLKKDPEALRENLKKQFMEECLVTPHDKLPNYKLF</sequence>
<name>A0A653K2L5_9GAMM</name>
<dbReference type="EMBL" id="CABWKZ010000010">
    <property type="protein sequence ID" value="VXA54729.1"/>
    <property type="molecule type" value="Genomic_DNA"/>
</dbReference>
<evidence type="ECO:0000313" key="1">
    <source>
        <dbReference type="EMBL" id="VXA54729.1"/>
    </source>
</evidence>
<dbReference type="Proteomes" id="UP000430404">
    <property type="component" value="Unassembled WGS sequence"/>
</dbReference>
<evidence type="ECO:0000313" key="2">
    <source>
        <dbReference type="Proteomes" id="UP000430404"/>
    </source>
</evidence>
<reference evidence="1 2" key="1">
    <citation type="submission" date="2019-10" db="EMBL/GenBank/DDBJ databases">
        <authorList>
            <person name="Karimi E."/>
        </authorList>
    </citation>
    <scope>NUCLEOTIDE SEQUENCE [LARGE SCALE GENOMIC DNA]</scope>
    <source>
        <strain evidence="1">Acinetobacter sp. 8BE</strain>
    </source>
</reference>
<protein>
    <recommendedName>
        <fullName evidence="3">Lipoprotein</fullName>
    </recommendedName>
</protein>
<organism evidence="1 2">
    <name type="scientific">Acinetobacter proteolyticus</name>
    <dbReference type="NCBI Taxonomy" id="1776741"/>
    <lineage>
        <taxon>Bacteria</taxon>
        <taxon>Pseudomonadati</taxon>
        <taxon>Pseudomonadota</taxon>
        <taxon>Gammaproteobacteria</taxon>
        <taxon>Moraxellales</taxon>
        <taxon>Moraxellaceae</taxon>
        <taxon>Acinetobacter</taxon>
    </lineage>
</organism>
<dbReference type="AlphaFoldDB" id="A0A653K2L5"/>
<proteinExistence type="predicted"/>
<evidence type="ECO:0008006" key="3">
    <source>
        <dbReference type="Google" id="ProtNLM"/>
    </source>
</evidence>